<comment type="similarity">
    <text evidence="1">Belongs to the protein kinase superfamily. AGC Ser/Thr protein kinase family.</text>
</comment>
<evidence type="ECO:0000256" key="1">
    <source>
        <dbReference type="ARBA" id="ARBA00009903"/>
    </source>
</evidence>
<evidence type="ECO:0000256" key="5">
    <source>
        <dbReference type="ARBA" id="ARBA00022741"/>
    </source>
</evidence>
<dbReference type="Gene3D" id="1.10.510.10">
    <property type="entry name" value="Transferase(Phosphotransferase) domain 1"/>
    <property type="match status" value="2"/>
</dbReference>
<dbReference type="InterPro" id="IPR000719">
    <property type="entry name" value="Prot_kinase_dom"/>
</dbReference>
<dbReference type="EMBL" id="HG996470">
    <property type="protein sequence ID" value="CAG1837423.1"/>
    <property type="molecule type" value="Genomic_DNA"/>
</dbReference>
<evidence type="ECO:0000313" key="14">
    <source>
        <dbReference type="Proteomes" id="UP000012960"/>
    </source>
</evidence>
<dbReference type="FunFam" id="1.10.510.10:FF:000312">
    <property type="entry name" value="Serine/threonine-protein kinase OXI1"/>
    <property type="match status" value="1"/>
</dbReference>
<dbReference type="Proteomes" id="UP000012960">
    <property type="component" value="Unplaced"/>
</dbReference>
<dbReference type="EnsemblPlants" id="Ma05_t03740.1">
    <property type="protein sequence ID" value="Ma05_p03740.1"/>
    <property type="gene ID" value="Ma05_g03740"/>
</dbReference>
<dbReference type="PROSITE" id="PS00108">
    <property type="entry name" value="PROTEIN_KINASE_ST"/>
    <property type="match status" value="1"/>
</dbReference>
<evidence type="ECO:0000259" key="11">
    <source>
        <dbReference type="PROSITE" id="PS50011"/>
    </source>
</evidence>
<name>A0A804J0J9_MUSAM</name>
<dbReference type="InterPro" id="IPR011009">
    <property type="entry name" value="Kinase-like_dom_sf"/>
</dbReference>
<feature type="compositionally biased region" description="Basic residues" evidence="10">
    <location>
        <begin position="470"/>
        <end position="479"/>
    </location>
</feature>
<keyword evidence="3" id="KW-0723">Serine/threonine-protein kinase</keyword>
<evidence type="ECO:0000256" key="2">
    <source>
        <dbReference type="ARBA" id="ARBA00012513"/>
    </source>
</evidence>
<keyword evidence="7" id="KW-0067">ATP-binding</keyword>
<proteinExistence type="inferred from homology"/>
<accession>A0A804J0J9</accession>
<dbReference type="InParanoid" id="A0A804J0J9"/>
<dbReference type="GO" id="GO:0005524">
    <property type="term" value="F:ATP binding"/>
    <property type="evidence" value="ECO:0007669"/>
    <property type="project" value="UniProtKB-KW"/>
</dbReference>
<dbReference type="EC" id="2.7.11.1" evidence="2"/>
<dbReference type="KEGG" id="mus:103983877"/>
<feature type="domain" description="Protein kinase" evidence="11">
    <location>
        <begin position="80"/>
        <end position="414"/>
    </location>
</feature>
<evidence type="ECO:0000256" key="9">
    <source>
        <dbReference type="ARBA" id="ARBA00048679"/>
    </source>
</evidence>
<reference evidence="13" key="2">
    <citation type="submission" date="2021-05" db="UniProtKB">
        <authorList>
            <consortium name="EnsemblPlants"/>
        </authorList>
    </citation>
    <scope>IDENTIFICATION</scope>
    <source>
        <strain evidence="13">subsp. malaccensis</strain>
    </source>
</reference>
<comment type="catalytic activity">
    <reaction evidence="8">
        <text>L-threonyl-[protein] + ATP = O-phospho-L-threonyl-[protein] + ADP + H(+)</text>
        <dbReference type="Rhea" id="RHEA:46608"/>
        <dbReference type="Rhea" id="RHEA-COMP:11060"/>
        <dbReference type="Rhea" id="RHEA-COMP:11605"/>
        <dbReference type="ChEBI" id="CHEBI:15378"/>
        <dbReference type="ChEBI" id="CHEBI:30013"/>
        <dbReference type="ChEBI" id="CHEBI:30616"/>
        <dbReference type="ChEBI" id="CHEBI:61977"/>
        <dbReference type="ChEBI" id="CHEBI:456216"/>
        <dbReference type="EC" id="2.7.11.1"/>
    </reaction>
</comment>
<evidence type="ECO:0000256" key="7">
    <source>
        <dbReference type="ARBA" id="ARBA00022840"/>
    </source>
</evidence>
<dbReference type="SUPFAM" id="SSF56112">
    <property type="entry name" value="Protein kinase-like (PK-like)"/>
    <property type="match status" value="1"/>
</dbReference>
<dbReference type="Pfam" id="PF00069">
    <property type="entry name" value="Pkinase"/>
    <property type="match status" value="2"/>
</dbReference>
<dbReference type="InterPro" id="IPR008271">
    <property type="entry name" value="Ser/Thr_kinase_AS"/>
</dbReference>
<gene>
    <name evidence="12" type="ORF">GSMUA_256000.1</name>
</gene>
<dbReference type="FunFam" id="1.10.510.10:FF:000294">
    <property type="entry name" value="Serine/threonine-protein kinase OXI1"/>
    <property type="match status" value="1"/>
</dbReference>
<dbReference type="PROSITE" id="PS50011">
    <property type="entry name" value="PROTEIN_KINASE_DOM"/>
    <property type="match status" value="1"/>
</dbReference>
<evidence type="ECO:0000256" key="10">
    <source>
        <dbReference type="SAM" id="MobiDB-lite"/>
    </source>
</evidence>
<evidence type="ECO:0000313" key="12">
    <source>
        <dbReference type="EMBL" id="CAG1837423.1"/>
    </source>
</evidence>
<dbReference type="FunCoup" id="A0A804J0J9">
    <property type="interactions" value="2"/>
</dbReference>
<dbReference type="GO" id="GO:0005737">
    <property type="term" value="C:cytoplasm"/>
    <property type="evidence" value="ECO:0000318"/>
    <property type="project" value="GO_Central"/>
</dbReference>
<dbReference type="Gramene" id="Ma05_t03740.1">
    <property type="protein sequence ID" value="Ma05_p03740.1"/>
    <property type="gene ID" value="Ma05_g03740"/>
</dbReference>
<dbReference type="AlphaFoldDB" id="A0A804J0J9"/>
<feature type="region of interest" description="Disordered" evidence="10">
    <location>
        <begin position="125"/>
        <end position="147"/>
    </location>
</feature>
<reference evidence="12" key="1">
    <citation type="submission" date="2021-03" db="EMBL/GenBank/DDBJ databases">
        <authorList>
            <consortium name="Genoscope - CEA"/>
            <person name="William W."/>
        </authorList>
    </citation>
    <scope>NUCLEOTIDE SEQUENCE</scope>
    <source>
        <strain evidence="12">Doubled-haploid Pahang</strain>
    </source>
</reference>
<dbReference type="PANTHER" id="PTHR45637">
    <property type="entry name" value="FLIPPASE KINASE 1-RELATED"/>
    <property type="match status" value="1"/>
</dbReference>
<dbReference type="GO" id="GO:0005886">
    <property type="term" value="C:plasma membrane"/>
    <property type="evidence" value="ECO:0000318"/>
    <property type="project" value="GO_Central"/>
</dbReference>
<comment type="catalytic activity">
    <reaction evidence="9">
        <text>L-seryl-[protein] + ATP = O-phospho-L-seryl-[protein] + ADP + H(+)</text>
        <dbReference type="Rhea" id="RHEA:17989"/>
        <dbReference type="Rhea" id="RHEA-COMP:9863"/>
        <dbReference type="Rhea" id="RHEA-COMP:11604"/>
        <dbReference type="ChEBI" id="CHEBI:15378"/>
        <dbReference type="ChEBI" id="CHEBI:29999"/>
        <dbReference type="ChEBI" id="CHEBI:30616"/>
        <dbReference type="ChEBI" id="CHEBI:83421"/>
        <dbReference type="ChEBI" id="CHEBI:456216"/>
        <dbReference type="EC" id="2.7.11.1"/>
    </reaction>
</comment>
<evidence type="ECO:0000256" key="8">
    <source>
        <dbReference type="ARBA" id="ARBA00047899"/>
    </source>
</evidence>
<dbReference type="GO" id="GO:0004674">
    <property type="term" value="F:protein serine/threonine kinase activity"/>
    <property type="evidence" value="ECO:0000318"/>
    <property type="project" value="GO_Central"/>
</dbReference>
<evidence type="ECO:0000256" key="3">
    <source>
        <dbReference type="ARBA" id="ARBA00022527"/>
    </source>
</evidence>
<keyword evidence="6" id="KW-0418">Kinase</keyword>
<dbReference type="GO" id="GO:0005634">
    <property type="term" value="C:nucleus"/>
    <property type="evidence" value="ECO:0000318"/>
    <property type="project" value="GO_Central"/>
</dbReference>
<dbReference type="OMA" id="HACHVTG"/>
<feature type="region of interest" description="Disordered" evidence="10">
    <location>
        <begin position="456"/>
        <end position="479"/>
    </location>
</feature>
<dbReference type="Gene3D" id="3.30.200.20">
    <property type="entry name" value="Phosphorylase Kinase, domain 1"/>
    <property type="match status" value="1"/>
</dbReference>
<keyword evidence="14" id="KW-1185">Reference proteome</keyword>
<organism evidence="13 14">
    <name type="scientific">Musa acuminata subsp. malaccensis</name>
    <name type="common">Wild banana</name>
    <name type="synonym">Musa malaccensis</name>
    <dbReference type="NCBI Taxonomy" id="214687"/>
    <lineage>
        <taxon>Eukaryota</taxon>
        <taxon>Viridiplantae</taxon>
        <taxon>Streptophyta</taxon>
        <taxon>Embryophyta</taxon>
        <taxon>Tracheophyta</taxon>
        <taxon>Spermatophyta</taxon>
        <taxon>Magnoliopsida</taxon>
        <taxon>Liliopsida</taxon>
        <taxon>Zingiberales</taxon>
        <taxon>Musaceae</taxon>
        <taxon>Musa</taxon>
    </lineage>
</organism>
<evidence type="ECO:0000313" key="13">
    <source>
        <dbReference type="EnsemblPlants" id="Ma05_p03740.1"/>
    </source>
</evidence>
<evidence type="ECO:0000256" key="4">
    <source>
        <dbReference type="ARBA" id="ARBA00022679"/>
    </source>
</evidence>
<keyword evidence="5" id="KW-0547">Nucleotide-binding</keyword>
<sequence length="496" mass="54434">MDQEERLSFFPPDSYSDLDSSFTSSTTSASTFSARSSLSLPSSASFALKPLPHNCSDPHWSALRAAANLSPDGLLHLHHLRLLRPLGSGHLARVFHCRLHGFDDGHSPAEFALKVIDLDALSRTSSDYKKPDDSECDEETGEGGGRGKMWHVRAEARVLAEMDHPFLPTLYARLDAGHYACFLIDYCPGGDLHSLLRHRRGHRLPPAAARFYAAEVLVALEYLHALGFVYRDLKPENVLLRSDGHVMLSDFDLSFRSHVSPTLLHRRRRLPRRKSGLLCCLVGCSASGEDEELECVAEPSSAFSRASVGTHEYLAPEVVNGSGHGNAVDWWAFGVFLYELLYGRTPFKGATKEATLRNILTREVKLPDTNGGDVVEGGDMAKARDLIAQLLVRDPAKRMGSVLGAAEIKRHPFFASVRWPLIRCARPPIPCGPATGPLVPATNEGSGRWWTAGRKNATLDSNHNSSNDHRKTKKKKKKGIKLGFGAKAAAPNNVIV</sequence>
<dbReference type="OrthoDB" id="432483at2759"/>
<evidence type="ECO:0000256" key="6">
    <source>
        <dbReference type="ARBA" id="ARBA00022777"/>
    </source>
</evidence>
<protein>
    <recommendedName>
        <fullName evidence="2">non-specific serine/threonine protein kinase</fullName>
        <ecNumber evidence="2">2.7.11.1</ecNumber>
    </recommendedName>
</protein>
<dbReference type="SMART" id="SM00220">
    <property type="entry name" value="S_TKc"/>
    <property type="match status" value="1"/>
</dbReference>
<keyword evidence="4" id="KW-0808">Transferase</keyword>